<reference evidence="2 3" key="1">
    <citation type="journal article" date="2015" name="Genome Biol. Evol.">
        <title>Comparative Genomics of a Bacterivorous Green Alga Reveals Evolutionary Causalities and Consequences of Phago-Mixotrophic Mode of Nutrition.</title>
        <authorList>
            <person name="Burns J.A."/>
            <person name="Paasch A."/>
            <person name="Narechania A."/>
            <person name="Kim E."/>
        </authorList>
    </citation>
    <scope>NUCLEOTIDE SEQUENCE [LARGE SCALE GENOMIC DNA]</scope>
    <source>
        <strain evidence="2 3">PLY_AMNH</strain>
    </source>
</reference>
<feature type="compositionally biased region" description="Low complexity" evidence="1">
    <location>
        <begin position="16"/>
        <end position="33"/>
    </location>
</feature>
<name>A0AAE0FR81_9CHLO</name>
<sequence>MSSSPQEEASNLGEASLSSPSSPVESPPRTSSSDSAPETIEVGYCWCCLHHRRPRVRRTATLVACYFQRPEGPIATRTRRRTGAPPAFLTWRVRPVCDLHARFFATLLCAGDERAADSVPWLLGALISTIEGWSVAAPPAAVLDDGLPDDVPPARHTRLVCFRHAQFFADLCCAGTDEEADGIPLLRGVLVHSITVVQC</sequence>
<dbReference type="AlphaFoldDB" id="A0AAE0FR81"/>
<keyword evidence="3" id="KW-1185">Reference proteome</keyword>
<feature type="region of interest" description="Disordered" evidence="1">
    <location>
        <begin position="1"/>
        <end position="36"/>
    </location>
</feature>
<dbReference type="Proteomes" id="UP001190700">
    <property type="component" value="Unassembled WGS sequence"/>
</dbReference>
<evidence type="ECO:0000313" key="3">
    <source>
        <dbReference type="Proteomes" id="UP001190700"/>
    </source>
</evidence>
<gene>
    <name evidence="2" type="ORF">CYMTET_26874</name>
</gene>
<organism evidence="2 3">
    <name type="scientific">Cymbomonas tetramitiformis</name>
    <dbReference type="NCBI Taxonomy" id="36881"/>
    <lineage>
        <taxon>Eukaryota</taxon>
        <taxon>Viridiplantae</taxon>
        <taxon>Chlorophyta</taxon>
        <taxon>Pyramimonadophyceae</taxon>
        <taxon>Pyramimonadales</taxon>
        <taxon>Pyramimonadaceae</taxon>
        <taxon>Cymbomonas</taxon>
    </lineage>
</organism>
<dbReference type="EMBL" id="LGRX02014589">
    <property type="protein sequence ID" value="KAK3264384.1"/>
    <property type="molecule type" value="Genomic_DNA"/>
</dbReference>
<comment type="caution">
    <text evidence="2">The sequence shown here is derived from an EMBL/GenBank/DDBJ whole genome shotgun (WGS) entry which is preliminary data.</text>
</comment>
<accession>A0AAE0FR81</accession>
<evidence type="ECO:0000256" key="1">
    <source>
        <dbReference type="SAM" id="MobiDB-lite"/>
    </source>
</evidence>
<evidence type="ECO:0000313" key="2">
    <source>
        <dbReference type="EMBL" id="KAK3264384.1"/>
    </source>
</evidence>
<protein>
    <submittedName>
        <fullName evidence="2">Uncharacterized protein</fullName>
    </submittedName>
</protein>
<proteinExistence type="predicted"/>